<dbReference type="Proteomes" id="UP000621560">
    <property type="component" value="Unassembled WGS sequence"/>
</dbReference>
<proteinExistence type="predicted"/>
<accession>A0A927BQI6</accession>
<reference evidence="1" key="1">
    <citation type="submission" date="2020-09" db="EMBL/GenBank/DDBJ databases">
        <title>A novel bacterium of genus Paenibacillus, isolated from South China Sea.</title>
        <authorList>
            <person name="Huang H."/>
            <person name="Mo K."/>
            <person name="Hu Y."/>
        </authorList>
    </citation>
    <scope>NUCLEOTIDE SEQUENCE</scope>
    <source>
        <strain evidence="1">IB182496</strain>
    </source>
</reference>
<name>A0A927BQI6_9BACL</name>
<organism evidence="1 2">
    <name type="scientific">Paenibacillus sabuli</name>
    <dbReference type="NCBI Taxonomy" id="2772509"/>
    <lineage>
        <taxon>Bacteria</taxon>
        <taxon>Bacillati</taxon>
        <taxon>Bacillota</taxon>
        <taxon>Bacilli</taxon>
        <taxon>Bacillales</taxon>
        <taxon>Paenibacillaceae</taxon>
        <taxon>Paenibacillus</taxon>
    </lineage>
</organism>
<dbReference type="EMBL" id="JACXIZ010000011">
    <property type="protein sequence ID" value="MBD2844417.1"/>
    <property type="molecule type" value="Genomic_DNA"/>
</dbReference>
<gene>
    <name evidence="1" type="ORF">IDH44_04380</name>
</gene>
<dbReference type="RefSeq" id="WP_190915088.1">
    <property type="nucleotide sequence ID" value="NZ_JACXIZ010000011.1"/>
</dbReference>
<comment type="caution">
    <text evidence="1">The sequence shown here is derived from an EMBL/GenBank/DDBJ whole genome shotgun (WGS) entry which is preliminary data.</text>
</comment>
<evidence type="ECO:0000313" key="2">
    <source>
        <dbReference type="Proteomes" id="UP000621560"/>
    </source>
</evidence>
<protein>
    <submittedName>
        <fullName evidence="1">Uncharacterized protein</fullName>
    </submittedName>
</protein>
<sequence>MKVVTGIEMQLPADKRPGFYAQIVKGIAEAAAGLLDRSGELLFTEQEQADAVAGVLTHYRVPYICGDWAQLGEAWTTDALWSDYGLDARAGGRFVDLRLAAAGALEPATDRAELEQAWLQLLEHQLARLQTPGARQLLIDRQLTELADGIAAAYGCRMRWLL</sequence>
<dbReference type="AlphaFoldDB" id="A0A927BQI6"/>
<evidence type="ECO:0000313" key="1">
    <source>
        <dbReference type="EMBL" id="MBD2844417.1"/>
    </source>
</evidence>
<keyword evidence="2" id="KW-1185">Reference proteome</keyword>